<dbReference type="InterPro" id="IPR037177">
    <property type="entry name" value="DLC_sf"/>
</dbReference>
<dbReference type="Proteomes" id="UP001175271">
    <property type="component" value="Unassembled WGS sequence"/>
</dbReference>
<evidence type="ECO:0000256" key="8">
    <source>
        <dbReference type="ARBA" id="ARBA00023212"/>
    </source>
</evidence>
<evidence type="ECO:0000256" key="5">
    <source>
        <dbReference type="ARBA" id="ARBA00022701"/>
    </source>
</evidence>
<evidence type="ECO:0000256" key="4">
    <source>
        <dbReference type="ARBA" id="ARBA00022490"/>
    </source>
</evidence>
<evidence type="ECO:0000313" key="12">
    <source>
        <dbReference type="Proteomes" id="UP001175271"/>
    </source>
</evidence>
<dbReference type="Pfam" id="PF01221">
    <property type="entry name" value="Dynein_light"/>
    <property type="match status" value="1"/>
</dbReference>
<evidence type="ECO:0000256" key="9">
    <source>
        <dbReference type="ARBA" id="ARBA00023242"/>
    </source>
</evidence>
<name>A0AA39HIY2_9BILA</name>
<proteinExistence type="inferred from homology"/>
<evidence type="ECO:0000313" key="11">
    <source>
        <dbReference type="EMBL" id="KAK0406244.1"/>
    </source>
</evidence>
<keyword evidence="10" id="KW-0505">Motor protein</keyword>
<keyword evidence="10" id="KW-0243">Dynein</keyword>
<keyword evidence="12" id="KW-1185">Reference proteome</keyword>
<dbReference type="PANTHER" id="PTHR11886">
    <property type="entry name" value="DYNEIN LIGHT CHAIN"/>
    <property type="match status" value="1"/>
</dbReference>
<organism evidence="11 12">
    <name type="scientific">Steinernema hermaphroditum</name>
    <dbReference type="NCBI Taxonomy" id="289476"/>
    <lineage>
        <taxon>Eukaryota</taxon>
        <taxon>Metazoa</taxon>
        <taxon>Ecdysozoa</taxon>
        <taxon>Nematoda</taxon>
        <taxon>Chromadorea</taxon>
        <taxon>Rhabditida</taxon>
        <taxon>Tylenchina</taxon>
        <taxon>Panagrolaimomorpha</taxon>
        <taxon>Strongyloidoidea</taxon>
        <taxon>Steinernematidae</taxon>
        <taxon>Steinernema</taxon>
    </lineage>
</organism>
<comment type="similarity">
    <text evidence="10">Belongs to the dynein light chain family.</text>
</comment>
<keyword evidence="3" id="KW-0813">Transport</keyword>
<dbReference type="GO" id="GO:0051028">
    <property type="term" value="P:mRNA transport"/>
    <property type="evidence" value="ECO:0007669"/>
    <property type="project" value="UniProtKB-KW"/>
</dbReference>
<dbReference type="EMBL" id="JAUCMV010000004">
    <property type="protein sequence ID" value="KAK0406244.1"/>
    <property type="molecule type" value="Genomic_DNA"/>
</dbReference>
<comment type="subcellular location">
    <subcellularLocation>
        <location evidence="2 10">Cytoplasm</location>
        <location evidence="2 10">Cytoskeleton</location>
    </subcellularLocation>
    <subcellularLocation>
        <location evidence="1">Nucleus</location>
    </subcellularLocation>
</comment>
<dbReference type="GO" id="GO:0007017">
    <property type="term" value="P:microtubule-based process"/>
    <property type="evidence" value="ECO:0007669"/>
    <property type="project" value="InterPro"/>
</dbReference>
<dbReference type="SMART" id="SM01375">
    <property type="entry name" value="Dynein_light"/>
    <property type="match status" value="1"/>
</dbReference>
<evidence type="ECO:0000256" key="6">
    <source>
        <dbReference type="ARBA" id="ARBA00022816"/>
    </source>
</evidence>
<keyword evidence="4 10" id="KW-0963">Cytoplasm</keyword>
<accession>A0AA39HIY2</accession>
<evidence type="ECO:0000256" key="10">
    <source>
        <dbReference type="RuleBase" id="RU365010"/>
    </source>
</evidence>
<dbReference type="GO" id="GO:0045505">
    <property type="term" value="F:dynein intermediate chain binding"/>
    <property type="evidence" value="ECO:0007669"/>
    <property type="project" value="TreeGrafter"/>
</dbReference>
<keyword evidence="8 10" id="KW-0206">Cytoskeleton</keyword>
<evidence type="ECO:0000256" key="3">
    <source>
        <dbReference type="ARBA" id="ARBA00022448"/>
    </source>
</evidence>
<dbReference type="GO" id="GO:0005634">
    <property type="term" value="C:nucleus"/>
    <property type="evidence" value="ECO:0007669"/>
    <property type="project" value="UniProtKB-SubCell"/>
</dbReference>
<dbReference type="SUPFAM" id="SSF54648">
    <property type="entry name" value="DLC"/>
    <property type="match status" value="1"/>
</dbReference>
<dbReference type="Gene3D" id="3.30.740.10">
    <property type="entry name" value="Protein Inhibitor Of Neuronal Nitric Oxide Synthase"/>
    <property type="match status" value="1"/>
</dbReference>
<dbReference type="AlphaFoldDB" id="A0AA39HIY2"/>
<keyword evidence="9" id="KW-0539">Nucleus</keyword>
<keyword evidence="7" id="KW-0653">Protein transport</keyword>
<protein>
    <recommendedName>
        <fullName evidence="10">Dynein light chain</fullName>
    </recommendedName>
</protein>
<reference evidence="11" key="1">
    <citation type="submission" date="2023-06" db="EMBL/GenBank/DDBJ databases">
        <title>Genomic analysis of the entomopathogenic nematode Steinernema hermaphroditum.</title>
        <authorList>
            <person name="Schwarz E.M."/>
            <person name="Heppert J.K."/>
            <person name="Baniya A."/>
            <person name="Schwartz H.T."/>
            <person name="Tan C.-H."/>
            <person name="Antoshechkin I."/>
            <person name="Sternberg P.W."/>
            <person name="Goodrich-Blair H."/>
            <person name="Dillman A.R."/>
        </authorList>
    </citation>
    <scope>NUCLEOTIDE SEQUENCE</scope>
    <source>
        <strain evidence="11">PS9179</strain>
        <tissue evidence="11">Whole animal</tissue>
    </source>
</reference>
<evidence type="ECO:0000256" key="1">
    <source>
        <dbReference type="ARBA" id="ARBA00004123"/>
    </source>
</evidence>
<gene>
    <name evidence="11" type="ORF">QR680_018454</name>
</gene>
<evidence type="ECO:0000256" key="7">
    <source>
        <dbReference type="ARBA" id="ARBA00022927"/>
    </source>
</evidence>
<evidence type="ECO:0000256" key="2">
    <source>
        <dbReference type="ARBA" id="ARBA00004245"/>
    </source>
</evidence>
<dbReference type="PANTHER" id="PTHR11886:SF35">
    <property type="entry name" value="DYNEIN LIGHT CHAIN"/>
    <property type="match status" value="1"/>
</dbReference>
<sequence>MAKNHNKAHLKRDSKLNLENLKFDTKMKVVVKASEIPVEMIEHAVWLADEAARQHMDDGDIAMHIKKGFDSFYTAPWHCIVGRRFSSLVTHEDGSFLHFYMGKIAVVLFKCKD</sequence>
<comment type="caution">
    <text evidence="11">The sequence shown here is derived from an EMBL/GenBank/DDBJ whole genome shotgun (WGS) entry which is preliminary data.</text>
</comment>
<dbReference type="InterPro" id="IPR001372">
    <property type="entry name" value="Dynein_light_chain_typ-1/2"/>
</dbReference>
<keyword evidence="6" id="KW-0509">mRNA transport</keyword>
<dbReference type="GO" id="GO:0005868">
    <property type="term" value="C:cytoplasmic dynein complex"/>
    <property type="evidence" value="ECO:0007669"/>
    <property type="project" value="TreeGrafter"/>
</dbReference>
<dbReference type="FunFam" id="3.30.740.10:FF:000005">
    <property type="entry name" value="Dynein light chain"/>
    <property type="match status" value="1"/>
</dbReference>
<dbReference type="GO" id="GO:0015031">
    <property type="term" value="P:protein transport"/>
    <property type="evidence" value="ECO:0007669"/>
    <property type="project" value="UniProtKB-KW"/>
</dbReference>
<dbReference type="GO" id="GO:0005874">
    <property type="term" value="C:microtubule"/>
    <property type="evidence" value="ECO:0007669"/>
    <property type="project" value="UniProtKB-KW"/>
</dbReference>
<keyword evidence="5 10" id="KW-0493">Microtubule</keyword>